<evidence type="ECO:0000256" key="2">
    <source>
        <dbReference type="ARBA" id="ARBA00010400"/>
    </source>
</evidence>
<dbReference type="EMBL" id="NCKW01008197">
    <property type="protein sequence ID" value="POM68464.1"/>
    <property type="molecule type" value="Genomic_DNA"/>
</dbReference>
<name>A0A2P4XSD1_9STRA</name>
<dbReference type="Proteomes" id="UP000237271">
    <property type="component" value="Unassembled WGS sequence"/>
</dbReference>
<reference evidence="6 7" key="1">
    <citation type="journal article" date="2017" name="Genome Biol. Evol.">
        <title>Phytophthora megakarya and P. palmivora, closely related causal agents of cacao black pod rot, underwent increases in genome sizes and gene numbers by different mechanisms.</title>
        <authorList>
            <person name="Ali S.S."/>
            <person name="Shao J."/>
            <person name="Lary D.J."/>
            <person name="Kronmiller B."/>
            <person name="Shen D."/>
            <person name="Strem M.D."/>
            <person name="Amoako-Attah I."/>
            <person name="Akrofi A.Y."/>
            <person name="Begoude B.A."/>
            <person name="Ten Hoopen G.M."/>
            <person name="Coulibaly K."/>
            <person name="Kebe B.I."/>
            <person name="Melnick R.L."/>
            <person name="Guiltinan M.J."/>
            <person name="Tyler B.M."/>
            <person name="Meinhardt L.W."/>
            <person name="Bailey B.A."/>
        </authorList>
    </citation>
    <scope>NUCLEOTIDE SEQUENCE [LARGE SCALE GENOMIC DNA]</scope>
    <source>
        <strain evidence="7">sbr112.9</strain>
    </source>
</reference>
<accession>A0A2P4XSD1</accession>
<gene>
    <name evidence="6" type="ORF">PHPALM_15374</name>
</gene>
<feature type="chain" id="PRO_5028520495" description="RxLR effector protein" evidence="5">
    <location>
        <begin position="22"/>
        <end position="138"/>
    </location>
</feature>
<keyword evidence="3 5" id="KW-0964">Secreted</keyword>
<evidence type="ECO:0000256" key="5">
    <source>
        <dbReference type="RuleBase" id="RU367124"/>
    </source>
</evidence>
<evidence type="ECO:0000256" key="1">
    <source>
        <dbReference type="ARBA" id="ARBA00004613"/>
    </source>
</evidence>
<dbReference type="Gene3D" id="1.10.10.2460">
    <property type="match status" value="1"/>
</dbReference>
<comment type="caution">
    <text evidence="6">The sequence shown here is derived from an EMBL/GenBank/DDBJ whole genome shotgun (WGS) entry which is preliminary data.</text>
</comment>
<organism evidence="6 7">
    <name type="scientific">Phytophthora palmivora</name>
    <dbReference type="NCBI Taxonomy" id="4796"/>
    <lineage>
        <taxon>Eukaryota</taxon>
        <taxon>Sar</taxon>
        <taxon>Stramenopiles</taxon>
        <taxon>Oomycota</taxon>
        <taxon>Peronosporomycetes</taxon>
        <taxon>Peronosporales</taxon>
        <taxon>Peronosporaceae</taxon>
        <taxon>Phytophthora</taxon>
    </lineage>
</organism>
<evidence type="ECO:0000313" key="7">
    <source>
        <dbReference type="Proteomes" id="UP000237271"/>
    </source>
</evidence>
<feature type="signal peptide" evidence="5">
    <location>
        <begin position="1"/>
        <end position="21"/>
    </location>
</feature>
<evidence type="ECO:0000313" key="6">
    <source>
        <dbReference type="EMBL" id="POM68464.1"/>
    </source>
</evidence>
<dbReference type="InterPro" id="IPR031825">
    <property type="entry name" value="RXLR"/>
</dbReference>
<comment type="function">
    <text evidence="5">Effector that suppresses plant defense responses during pathogen infection.</text>
</comment>
<sequence length="138" mass="15662">MRLVSFLSATVVAIYFAACSATADFDQTKVFMNGSPVHPHDSTGERLLRIHQEKEASTEERTPNFNLAELTKKKHAAALAEQLMGDHKLADAAYIWWQHNRVTLDKLDKFLKLASKKTKANYDQLYNGYMMHLGLTAY</sequence>
<comment type="subcellular location">
    <subcellularLocation>
        <location evidence="1 5">Secreted</location>
    </subcellularLocation>
</comment>
<protein>
    <recommendedName>
        <fullName evidence="5">RxLR effector protein</fullName>
    </recommendedName>
</protein>
<evidence type="ECO:0000256" key="3">
    <source>
        <dbReference type="ARBA" id="ARBA00022525"/>
    </source>
</evidence>
<keyword evidence="7" id="KW-1185">Reference proteome</keyword>
<dbReference type="AlphaFoldDB" id="A0A2P4XSD1"/>
<evidence type="ECO:0000256" key="4">
    <source>
        <dbReference type="ARBA" id="ARBA00022729"/>
    </source>
</evidence>
<proteinExistence type="inferred from homology"/>
<dbReference type="GO" id="GO:0005576">
    <property type="term" value="C:extracellular region"/>
    <property type="evidence" value="ECO:0007669"/>
    <property type="project" value="UniProtKB-SubCell"/>
</dbReference>
<dbReference type="OrthoDB" id="120062at2759"/>
<keyword evidence="4 5" id="KW-0732">Signal</keyword>
<dbReference type="Pfam" id="PF16810">
    <property type="entry name" value="RXLR"/>
    <property type="match status" value="1"/>
</dbReference>
<comment type="similarity">
    <text evidence="2 5">Belongs to the RxLR effector family.</text>
</comment>